<keyword evidence="2" id="KW-1185">Reference proteome</keyword>
<dbReference type="AlphaFoldDB" id="A0A915J8N6"/>
<sequence length="64" mass="7141">MDNNIQFGMSPDEVDNVATPSGPSSDFAHPFKPPSVLGAGKYFSKDKDKYHPLRQKWILFDTGI</sequence>
<evidence type="ECO:0000313" key="3">
    <source>
        <dbReference type="WBParaSite" id="nRc.2.0.1.t22838-RA"/>
    </source>
</evidence>
<name>A0A915J8N6_ROMCU</name>
<evidence type="ECO:0000313" key="2">
    <source>
        <dbReference type="Proteomes" id="UP000887565"/>
    </source>
</evidence>
<feature type="region of interest" description="Disordered" evidence="1">
    <location>
        <begin position="1"/>
        <end position="30"/>
    </location>
</feature>
<reference evidence="3" key="1">
    <citation type="submission" date="2022-11" db="UniProtKB">
        <authorList>
            <consortium name="WormBaseParasite"/>
        </authorList>
    </citation>
    <scope>IDENTIFICATION</scope>
</reference>
<protein>
    <submittedName>
        <fullName evidence="3">Uncharacterized protein</fullName>
    </submittedName>
</protein>
<accession>A0A915J8N6</accession>
<proteinExistence type="predicted"/>
<evidence type="ECO:0000256" key="1">
    <source>
        <dbReference type="SAM" id="MobiDB-lite"/>
    </source>
</evidence>
<organism evidence="2 3">
    <name type="scientific">Romanomermis culicivorax</name>
    <name type="common">Nematode worm</name>
    <dbReference type="NCBI Taxonomy" id="13658"/>
    <lineage>
        <taxon>Eukaryota</taxon>
        <taxon>Metazoa</taxon>
        <taxon>Ecdysozoa</taxon>
        <taxon>Nematoda</taxon>
        <taxon>Enoplea</taxon>
        <taxon>Dorylaimia</taxon>
        <taxon>Mermithida</taxon>
        <taxon>Mermithoidea</taxon>
        <taxon>Mermithidae</taxon>
        <taxon>Romanomermis</taxon>
    </lineage>
</organism>
<dbReference type="Proteomes" id="UP000887565">
    <property type="component" value="Unplaced"/>
</dbReference>
<dbReference type="WBParaSite" id="nRc.2.0.1.t22838-RA">
    <property type="protein sequence ID" value="nRc.2.0.1.t22838-RA"/>
    <property type="gene ID" value="nRc.2.0.1.g22838"/>
</dbReference>